<accession>A0A414AR08</accession>
<sequence>MEPVGFPEYQLQPPVDIPQCDASAFFAGCGRDMIFLVQGLVELLQCGGIHALSIVGYAYIDVLFRRHCLYGNDTLAGYVRKCMDNAVLHYGLQG</sequence>
<reference evidence="1 2" key="1">
    <citation type="submission" date="2018-08" db="EMBL/GenBank/DDBJ databases">
        <title>A genome reference for cultivated species of the human gut microbiota.</title>
        <authorList>
            <person name="Zou Y."/>
            <person name="Xue W."/>
            <person name="Luo G."/>
        </authorList>
    </citation>
    <scope>NUCLEOTIDE SEQUENCE [LARGE SCALE GENOMIC DNA]</scope>
    <source>
        <strain evidence="1 2">AM35-14</strain>
    </source>
</reference>
<evidence type="ECO:0000313" key="2">
    <source>
        <dbReference type="Proteomes" id="UP000283975"/>
    </source>
</evidence>
<name>A0A414AR08_9FIRM</name>
<organism evidence="1 2">
    <name type="scientific">Enterocloster bolteae</name>
    <dbReference type="NCBI Taxonomy" id="208479"/>
    <lineage>
        <taxon>Bacteria</taxon>
        <taxon>Bacillati</taxon>
        <taxon>Bacillota</taxon>
        <taxon>Clostridia</taxon>
        <taxon>Lachnospirales</taxon>
        <taxon>Lachnospiraceae</taxon>
        <taxon>Enterocloster</taxon>
    </lineage>
</organism>
<comment type="caution">
    <text evidence="1">The sequence shown here is derived from an EMBL/GenBank/DDBJ whole genome shotgun (WGS) entry which is preliminary data.</text>
</comment>
<gene>
    <name evidence="1" type="ORF">DW839_22410</name>
</gene>
<dbReference type="AlphaFoldDB" id="A0A414AR08"/>
<dbReference type="Proteomes" id="UP000283975">
    <property type="component" value="Unassembled WGS sequence"/>
</dbReference>
<proteinExistence type="predicted"/>
<evidence type="ECO:0000313" key="1">
    <source>
        <dbReference type="EMBL" id="RHC53084.1"/>
    </source>
</evidence>
<dbReference type="EMBL" id="QSHZ01000028">
    <property type="protein sequence ID" value="RHC53084.1"/>
    <property type="molecule type" value="Genomic_DNA"/>
</dbReference>
<protein>
    <submittedName>
        <fullName evidence="1">Uncharacterized protein</fullName>
    </submittedName>
</protein>